<dbReference type="Proteomes" id="UP001180020">
    <property type="component" value="Unassembled WGS sequence"/>
</dbReference>
<accession>A0AAV9EGA8</accession>
<evidence type="ECO:0000313" key="1">
    <source>
        <dbReference type="EMBL" id="KAK1312149.1"/>
    </source>
</evidence>
<name>A0AAV9EGA8_ACOCL</name>
<reference evidence="1" key="2">
    <citation type="submission" date="2023-06" db="EMBL/GenBank/DDBJ databases">
        <authorList>
            <person name="Ma L."/>
            <person name="Liu K.-W."/>
            <person name="Li Z."/>
            <person name="Hsiao Y.-Y."/>
            <person name="Qi Y."/>
            <person name="Fu T."/>
            <person name="Tang G."/>
            <person name="Zhang D."/>
            <person name="Sun W.-H."/>
            <person name="Liu D.-K."/>
            <person name="Li Y."/>
            <person name="Chen G.-Z."/>
            <person name="Liu X.-D."/>
            <person name="Liao X.-Y."/>
            <person name="Jiang Y.-T."/>
            <person name="Yu X."/>
            <person name="Hao Y."/>
            <person name="Huang J."/>
            <person name="Zhao X.-W."/>
            <person name="Ke S."/>
            <person name="Chen Y.-Y."/>
            <person name="Wu W.-L."/>
            <person name="Hsu J.-L."/>
            <person name="Lin Y.-F."/>
            <person name="Huang M.-D."/>
            <person name="Li C.-Y."/>
            <person name="Huang L."/>
            <person name="Wang Z.-W."/>
            <person name="Zhao X."/>
            <person name="Zhong W.-Y."/>
            <person name="Peng D.-H."/>
            <person name="Ahmad S."/>
            <person name="Lan S."/>
            <person name="Zhang J.-S."/>
            <person name="Tsai W.-C."/>
            <person name="Van De Peer Y."/>
            <person name="Liu Z.-J."/>
        </authorList>
    </citation>
    <scope>NUCLEOTIDE SEQUENCE</scope>
    <source>
        <strain evidence="1">CP</strain>
        <tissue evidence="1">Leaves</tissue>
    </source>
</reference>
<dbReference type="EMBL" id="JAUJYO010000007">
    <property type="protein sequence ID" value="KAK1312149.1"/>
    <property type="molecule type" value="Genomic_DNA"/>
</dbReference>
<evidence type="ECO:0000313" key="2">
    <source>
        <dbReference type="Proteomes" id="UP001180020"/>
    </source>
</evidence>
<organism evidence="1 2">
    <name type="scientific">Acorus calamus</name>
    <name type="common">Sweet flag</name>
    <dbReference type="NCBI Taxonomy" id="4465"/>
    <lineage>
        <taxon>Eukaryota</taxon>
        <taxon>Viridiplantae</taxon>
        <taxon>Streptophyta</taxon>
        <taxon>Embryophyta</taxon>
        <taxon>Tracheophyta</taxon>
        <taxon>Spermatophyta</taxon>
        <taxon>Magnoliopsida</taxon>
        <taxon>Liliopsida</taxon>
        <taxon>Acoraceae</taxon>
        <taxon>Acorus</taxon>
    </lineage>
</organism>
<dbReference type="AlphaFoldDB" id="A0AAV9EGA8"/>
<keyword evidence="2" id="KW-1185">Reference proteome</keyword>
<reference evidence="1" key="1">
    <citation type="journal article" date="2023" name="Nat. Commun.">
        <title>Diploid and tetraploid genomes of Acorus and the evolution of monocots.</title>
        <authorList>
            <person name="Ma L."/>
            <person name="Liu K.W."/>
            <person name="Li Z."/>
            <person name="Hsiao Y.Y."/>
            <person name="Qi Y."/>
            <person name="Fu T."/>
            <person name="Tang G.D."/>
            <person name="Zhang D."/>
            <person name="Sun W.H."/>
            <person name="Liu D.K."/>
            <person name="Li Y."/>
            <person name="Chen G.Z."/>
            <person name="Liu X.D."/>
            <person name="Liao X.Y."/>
            <person name="Jiang Y.T."/>
            <person name="Yu X."/>
            <person name="Hao Y."/>
            <person name="Huang J."/>
            <person name="Zhao X.W."/>
            <person name="Ke S."/>
            <person name="Chen Y.Y."/>
            <person name="Wu W.L."/>
            <person name="Hsu J.L."/>
            <person name="Lin Y.F."/>
            <person name="Huang M.D."/>
            <person name="Li C.Y."/>
            <person name="Huang L."/>
            <person name="Wang Z.W."/>
            <person name="Zhao X."/>
            <person name="Zhong W.Y."/>
            <person name="Peng D.H."/>
            <person name="Ahmad S."/>
            <person name="Lan S."/>
            <person name="Zhang J.S."/>
            <person name="Tsai W.C."/>
            <person name="Van de Peer Y."/>
            <person name="Liu Z.J."/>
        </authorList>
    </citation>
    <scope>NUCLEOTIDE SEQUENCE</scope>
    <source>
        <strain evidence="1">CP</strain>
    </source>
</reference>
<protein>
    <submittedName>
        <fullName evidence="1">Uncharacterized protein</fullName>
    </submittedName>
</protein>
<comment type="caution">
    <text evidence="1">The sequence shown here is derived from an EMBL/GenBank/DDBJ whole genome shotgun (WGS) entry which is preliminary data.</text>
</comment>
<proteinExistence type="predicted"/>
<sequence>MVNTIRSLRLPDGDELTDPVSIKEHIVDYFTTLLNRDSGFVVPTLQSYGSFGPLSLRNWMRFQEPLAFKRRKRRGSTPR</sequence>
<gene>
    <name evidence="1" type="ORF">QJS10_CPA07g00503</name>
</gene>